<dbReference type="GeneID" id="91464244"/>
<dbReference type="Proteomes" id="UP000516422">
    <property type="component" value="Chromosome"/>
</dbReference>
<dbReference type="EMBL" id="CP051006">
    <property type="protein sequence ID" value="QNT94966.1"/>
    <property type="molecule type" value="Genomic_DNA"/>
</dbReference>
<sequence length="224" mass="22859">MSYDPATGAIGAKVSGQAGNNLVTRPDGSLYVPTGAATVSTGCGLSGNGSGSTPLKVATGTWPYPCSVDSAGGVVACDSNGVLRSEPRGKASLTNYFENRSYNDVPVPTSGLTTVDTYSVTVTNPDTCRPALVLAEQEVDIWLVVPAGGAAATGFDGDEMQYIRNTGSSTMSGIHTQHTKLLGRGTLAAGSSMPVGFGAGVGRGAANAYYYAIYFTLRVLLISL</sequence>
<gene>
    <name evidence="1" type="ORF">HEP81_04694</name>
</gene>
<organism evidence="1 2">
    <name type="scientific">Streptomyces griseofuscus</name>
    <dbReference type="NCBI Taxonomy" id="146922"/>
    <lineage>
        <taxon>Bacteria</taxon>
        <taxon>Bacillati</taxon>
        <taxon>Actinomycetota</taxon>
        <taxon>Actinomycetes</taxon>
        <taxon>Kitasatosporales</taxon>
        <taxon>Streptomycetaceae</taxon>
        <taxon>Streptomyces</taxon>
    </lineage>
</organism>
<reference evidence="1 2" key="1">
    <citation type="submission" date="2020-04" db="EMBL/GenBank/DDBJ databases">
        <title>Characterization and engineering of Streptomyces griseofuscus DSM40191 as a potential heterologous host for expression of BGCs.</title>
        <authorList>
            <person name="Gren T."/>
            <person name="Whitford C.M."/>
            <person name="Mohite O.S."/>
            <person name="Joergensen T.S."/>
            <person name="Nielsen J.B."/>
            <person name="Lee S.Y."/>
            <person name="Weber T."/>
        </authorList>
    </citation>
    <scope>NUCLEOTIDE SEQUENCE [LARGE SCALE GENOMIC DNA]</scope>
    <source>
        <strain evidence="1 2">DSM 40191</strain>
    </source>
</reference>
<accession>A0A7H1Q3T6</accession>
<dbReference type="AlphaFoldDB" id="A0A7H1Q3T6"/>
<evidence type="ECO:0000313" key="2">
    <source>
        <dbReference type="Proteomes" id="UP000516422"/>
    </source>
</evidence>
<evidence type="ECO:0000313" key="1">
    <source>
        <dbReference type="EMBL" id="QNT94966.1"/>
    </source>
</evidence>
<name>A0A7H1Q3T6_9ACTN</name>
<proteinExistence type="predicted"/>
<protein>
    <submittedName>
        <fullName evidence="1">Uncharacterized protein</fullName>
    </submittedName>
</protein>
<dbReference type="KEGG" id="sgf:HEP81_04694"/>
<dbReference type="RefSeq" id="WP_157854356.1">
    <property type="nucleotide sequence ID" value="NZ_CP051006.1"/>
</dbReference>